<accession>A0ABS2D7X8</accession>
<keyword evidence="4" id="KW-1185">Reference proteome</keyword>
<dbReference type="Proteomes" id="UP000763641">
    <property type="component" value="Unassembled WGS sequence"/>
</dbReference>
<sequence>MNRKTAWMMMAAPIALAATPADAATFLFQITGAYQASFSVDTDDLMPPAEVAAGYFTILDTPGTFGGVTQIARSVTFNTTAWDGGLTIQLPDDDFRGFLGSQLFSGTTAMPTLLTGVYTLASDIDQSVVTLTITPGMAAVPEPATWAMMIGGFGAVGFAARRRTANRRTVRFA</sequence>
<feature type="chain" id="PRO_5045520046" evidence="1">
    <location>
        <begin position="24"/>
        <end position="173"/>
    </location>
</feature>
<evidence type="ECO:0000313" key="3">
    <source>
        <dbReference type="EMBL" id="MBM6577031.1"/>
    </source>
</evidence>
<dbReference type="NCBIfam" id="TIGR02595">
    <property type="entry name" value="PEP_CTERM"/>
    <property type="match status" value="1"/>
</dbReference>
<dbReference type="RefSeq" id="WP_204199132.1">
    <property type="nucleotide sequence ID" value="NZ_JAFEMC010000003.1"/>
</dbReference>
<feature type="signal peptide" evidence="1">
    <location>
        <begin position="1"/>
        <end position="23"/>
    </location>
</feature>
<protein>
    <submittedName>
        <fullName evidence="3">PEPxxWA-CTERM sorting domain-containing protein</fullName>
    </submittedName>
</protein>
<reference evidence="3 4" key="1">
    <citation type="submission" date="2020-12" db="EMBL/GenBank/DDBJ databases">
        <title>Sphingomonas sp.</title>
        <authorList>
            <person name="Kim M.K."/>
        </authorList>
    </citation>
    <scope>NUCLEOTIDE SEQUENCE [LARGE SCALE GENOMIC DNA]</scope>
    <source>
        <strain evidence="3 4">BT552</strain>
    </source>
</reference>
<feature type="domain" description="Ice-binding protein C-terminal" evidence="2">
    <location>
        <begin position="139"/>
        <end position="163"/>
    </location>
</feature>
<proteinExistence type="predicted"/>
<organism evidence="3 4">
    <name type="scientific">Sphingomonas longa</name>
    <dbReference type="NCBI Taxonomy" id="2778730"/>
    <lineage>
        <taxon>Bacteria</taxon>
        <taxon>Pseudomonadati</taxon>
        <taxon>Pseudomonadota</taxon>
        <taxon>Alphaproteobacteria</taxon>
        <taxon>Sphingomonadales</taxon>
        <taxon>Sphingomonadaceae</taxon>
        <taxon>Sphingomonas</taxon>
    </lineage>
</organism>
<evidence type="ECO:0000259" key="2">
    <source>
        <dbReference type="Pfam" id="PF07589"/>
    </source>
</evidence>
<keyword evidence="1" id="KW-0732">Signal</keyword>
<name>A0ABS2D7X8_9SPHN</name>
<evidence type="ECO:0000256" key="1">
    <source>
        <dbReference type="SAM" id="SignalP"/>
    </source>
</evidence>
<dbReference type="NCBIfam" id="NF035944">
    <property type="entry name" value="PEPxxWA-CTERM"/>
    <property type="match status" value="1"/>
</dbReference>
<dbReference type="Pfam" id="PF07589">
    <property type="entry name" value="PEP-CTERM"/>
    <property type="match status" value="1"/>
</dbReference>
<dbReference type="EMBL" id="JAFEMC010000003">
    <property type="protein sequence ID" value="MBM6577031.1"/>
    <property type="molecule type" value="Genomic_DNA"/>
</dbReference>
<comment type="caution">
    <text evidence="3">The sequence shown here is derived from an EMBL/GenBank/DDBJ whole genome shotgun (WGS) entry which is preliminary data.</text>
</comment>
<evidence type="ECO:0000313" key="4">
    <source>
        <dbReference type="Proteomes" id="UP000763641"/>
    </source>
</evidence>
<gene>
    <name evidence="3" type="ORF">ILT43_11670</name>
</gene>
<dbReference type="InterPro" id="IPR013424">
    <property type="entry name" value="Ice-binding_C"/>
</dbReference>